<dbReference type="SUPFAM" id="SSF101898">
    <property type="entry name" value="NHL repeat"/>
    <property type="match status" value="1"/>
</dbReference>
<dbReference type="EMBL" id="JWIO01000016">
    <property type="protein sequence ID" value="KLL11325.1"/>
    <property type="molecule type" value="Genomic_DNA"/>
</dbReference>
<dbReference type="Proteomes" id="UP000035425">
    <property type="component" value="Unassembled WGS sequence"/>
</dbReference>
<sequence>MVCVLAAVLAVAVGVGYTATRPFLDDGSTYAANGYTLTHLNGETGQADATARQPIATGQEKVQVIPSPDGQVIVHNRNTDTVQSFDGATLTPNAPPVSIPRGSAFDSVEVGVTRSGGYVVNRKTDSVETIGTPQRGPTRIAIPDGILAQAEASGSVQVPVDDSVWVLTKKNSVAEVTGGRVARTVPFDGSPVGLTVADGHPVVVVADGRAYAVDGRAPRQLGKLSLAGSNGSNVVLGSWRGAGRYVVAVDKVKGNVAILDPRVGTERAVQLTGPTPTDLDSPATLGSWIYVPDRNDHNERGGQRQGGDARPRLWRINLSTGLAEGRPFDVPGQHGPFDLWVDGGRVWAGQQYDQRTLVVDADGHERDADKGARSEVVDSESRTGTEGPRGAQPTPSAPPPVAPSAPAAPPTAVPRPPADAAPPARRVTVPSFPKGTLHQQACDRLEQSGLRCQPLPAGDQDGLAADEVINTSPRAGALVPEGSPVTVSYVGPLRTPNVLGQPVDSACDYLRQAGLLCTTKQPSGTLALSPEQLGQVSGQSPRAGASVAKGSTVTLTYYDSIALPSFIGQPQGTACATLATYGLKCDPKEGGTAVGTGQAPGTVGAQDPPPSTVVKAGSTVTVTYYSGQNTVGDYVNPVPQTYQDACAKVRAAGFTCTPVEGVTAAGTGQQSGTVYAQSLGPGTKAKIGSTIDITYYSPNNTLSTSYVGWDINAACADISAHGFTCNPVPDLFPVANQVGAQDTPVGKQPIGSPVTLRYSPWQPVEYTLYQHNTLDVWALRKTPDGPPDGYGRRSVPIGRAYAPPGSENLPGARNINGFYCTAGKGRCNGLDVNHFYSYSQIGSYSPADSGPWNGPNLIARFMPCGLGRGERPVWRTWTAGTPRYYNLTTTQPAGSTNELLGCVW</sequence>
<dbReference type="SMART" id="SM00740">
    <property type="entry name" value="PASTA"/>
    <property type="match status" value="4"/>
</dbReference>
<feature type="compositionally biased region" description="Basic and acidic residues" evidence="1">
    <location>
        <begin position="361"/>
        <end position="383"/>
    </location>
</feature>
<comment type="caution">
    <text evidence="3">The sequence shown here is derived from an EMBL/GenBank/DDBJ whole genome shotgun (WGS) entry which is preliminary data.</text>
</comment>
<evidence type="ECO:0000313" key="4">
    <source>
        <dbReference type="Proteomes" id="UP000035425"/>
    </source>
</evidence>
<feature type="domain" description="PASTA" evidence="2">
    <location>
        <begin position="559"/>
        <end position="626"/>
    </location>
</feature>
<evidence type="ECO:0000256" key="1">
    <source>
        <dbReference type="SAM" id="MobiDB-lite"/>
    </source>
</evidence>
<dbReference type="CDD" id="cd06577">
    <property type="entry name" value="PASTA_pknB"/>
    <property type="match status" value="4"/>
</dbReference>
<dbReference type="Pfam" id="PF03793">
    <property type="entry name" value="PASTA"/>
    <property type="match status" value="4"/>
</dbReference>
<dbReference type="SUPFAM" id="SSF75011">
    <property type="entry name" value="3-carboxy-cis,cis-mucoante lactonizing enzyme"/>
    <property type="match status" value="1"/>
</dbReference>
<dbReference type="InterPro" id="IPR005543">
    <property type="entry name" value="PASTA_dom"/>
</dbReference>
<feature type="compositionally biased region" description="Pro residues" evidence="1">
    <location>
        <begin position="395"/>
        <end position="420"/>
    </location>
</feature>
<gene>
    <name evidence="3" type="ORF">FrCorBMG51_11945</name>
</gene>
<accession>A0ABR5F3P7</accession>
<reference evidence="3 4" key="1">
    <citation type="submission" date="2014-12" db="EMBL/GenBank/DDBJ databases">
        <title>Frankia sp. BMG5.1 draft genome.</title>
        <authorList>
            <person name="Gtari M."/>
            <person name="Ghodhbane-Gtari F."/>
            <person name="Nouioui I."/>
            <person name="Ktari A."/>
            <person name="Hezbri K."/>
            <person name="Mimouni W."/>
            <person name="Sbissi I."/>
            <person name="Ayari A."/>
            <person name="Yamanaka T."/>
            <person name="Normand P."/>
            <person name="Tisa L.S."/>
            <person name="Boudabous A."/>
        </authorList>
    </citation>
    <scope>NUCLEOTIDE SEQUENCE [LARGE SCALE GENOMIC DNA]</scope>
    <source>
        <strain evidence="3 4">BMG5.1</strain>
    </source>
</reference>
<organism evidence="3 4">
    <name type="scientific">Protofrankia coriariae</name>
    <dbReference type="NCBI Taxonomy" id="1562887"/>
    <lineage>
        <taxon>Bacteria</taxon>
        <taxon>Bacillati</taxon>
        <taxon>Actinomycetota</taxon>
        <taxon>Actinomycetes</taxon>
        <taxon>Frankiales</taxon>
        <taxon>Frankiaceae</taxon>
        <taxon>Protofrankia</taxon>
    </lineage>
</organism>
<evidence type="ECO:0000259" key="2">
    <source>
        <dbReference type="PROSITE" id="PS51178"/>
    </source>
</evidence>
<feature type="compositionally biased region" description="Low complexity" evidence="1">
    <location>
        <begin position="421"/>
        <end position="431"/>
    </location>
</feature>
<dbReference type="PROSITE" id="PS51178">
    <property type="entry name" value="PASTA"/>
    <property type="match status" value="3"/>
</dbReference>
<proteinExistence type="predicted"/>
<feature type="region of interest" description="Disordered" evidence="1">
    <location>
        <begin position="359"/>
        <end position="433"/>
    </location>
</feature>
<protein>
    <recommendedName>
        <fullName evidence="2">PASTA domain-containing protein</fullName>
    </recommendedName>
</protein>
<dbReference type="Gene3D" id="3.30.10.20">
    <property type="match status" value="4"/>
</dbReference>
<name>A0ABR5F3P7_9ACTN</name>
<feature type="region of interest" description="Disordered" evidence="1">
    <location>
        <begin position="293"/>
        <end position="312"/>
    </location>
</feature>
<feature type="compositionally biased region" description="Basic and acidic residues" evidence="1">
    <location>
        <begin position="293"/>
        <end position="311"/>
    </location>
</feature>
<feature type="domain" description="PASTA" evidence="2">
    <location>
        <begin position="491"/>
        <end position="558"/>
    </location>
</feature>
<evidence type="ECO:0000313" key="3">
    <source>
        <dbReference type="EMBL" id="KLL11325.1"/>
    </source>
</evidence>
<keyword evidence="4" id="KW-1185">Reference proteome</keyword>
<feature type="domain" description="PASTA" evidence="2">
    <location>
        <begin position="627"/>
        <end position="697"/>
    </location>
</feature>